<protein>
    <submittedName>
        <fullName evidence="1">Uncharacterized protein</fullName>
    </submittedName>
</protein>
<dbReference type="RefSeq" id="WP_188784884.1">
    <property type="nucleotide sequence ID" value="NZ_BMNI01000009.1"/>
</dbReference>
<dbReference type="Proteomes" id="UP000655410">
    <property type="component" value="Unassembled WGS sequence"/>
</dbReference>
<comment type="caution">
    <text evidence="1">The sequence shown here is derived from an EMBL/GenBank/DDBJ whole genome shotgun (WGS) entry which is preliminary data.</text>
</comment>
<name>A0ABQ2NCN6_9ACTN</name>
<evidence type="ECO:0000313" key="2">
    <source>
        <dbReference type="Proteomes" id="UP000655410"/>
    </source>
</evidence>
<reference evidence="2" key="1">
    <citation type="journal article" date="2019" name="Int. J. Syst. Evol. Microbiol.">
        <title>The Global Catalogue of Microorganisms (GCM) 10K type strain sequencing project: providing services to taxonomists for standard genome sequencing and annotation.</title>
        <authorList>
            <consortium name="The Broad Institute Genomics Platform"/>
            <consortium name="The Broad Institute Genome Sequencing Center for Infectious Disease"/>
            <person name="Wu L."/>
            <person name="Ma J."/>
        </authorList>
    </citation>
    <scope>NUCLEOTIDE SEQUENCE [LARGE SCALE GENOMIC DNA]</scope>
    <source>
        <strain evidence="2">CGMCC 4.7371</strain>
    </source>
</reference>
<accession>A0ABQ2NCN6</accession>
<evidence type="ECO:0000313" key="1">
    <source>
        <dbReference type="EMBL" id="GGO92889.1"/>
    </source>
</evidence>
<keyword evidence="2" id="KW-1185">Reference proteome</keyword>
<gene>
    <name evidence="1" type="ORF">GCM10011584_30340</name>
</gene>
<proteinExistence type="predicted"/>
<sequence length="113" mass="11557">MGEIEDGTRCGCPLCSCACGNDADLLAADGTPLCGCCYADCPDVHDQTHVVVARAVPWAGGWELHVDGVGVTQAEDLSDAADQVRGLLVALEHPSANEARVKVLRTAGPAGLG</sequence>
<dbReference type="EMBL" id="BMNI01000009">
    <property type="protein sequence ID" value="GGO92889.1"/>
    <property type="molecule type" value="Genomic_DNA"/>
</dbReference>
<organism evidence="1 2">
    <name type="scientific">Nocardioides phosphati</name>
    <dbReference type="NCBI Taxonomy" id="1867775"/>
    <lineage>
        <taxon>Bacteria</taxon>
        <taxon>Bacillati</taxon>
        <taxon>Actinomycetota</taxon>
        <taxon>Actinomycetes</taxon>
        <taxon>Propionibacteriales</taxon>
        <taxon>Nocardioidaceae</taxon>
        <taxon>Nocardioides</taxon>
    </lineage>
</organism>